<dbReference type="Proteomes" id="UP000825179">
    <property type="component" value="Chromosome"/>
</dbReference>
<keyword evidence="5" id="KW-1185">Reference proteome</keyword>
<dbReference type="Pfam" id="PF13798">
    <property type="entry name" value="PCYCGC"/>
    <property type="match status" value="1"/>
</dbReference>
<evidence type="ECO:0000313" key="4">
    <source>
        <dbReference type="Proteomes" id="UP000010716"/>
    </source>
</evidence>
<evidence type="ECO:0000256" key="1">
    <source>
        <dbReference type="SAM" id="SignalP"/>
    </source>
</evidence>
<dbReference type="AlphaFoldDB" id="F5L712"/>
<dbReference type="OrthoDB" id="2654667at2"/>
<reference evidence="2 4" key="1">
    <citation type="journal article" date="2011" name="J. Bacteriol.">
        <title>Draft genome sequence of the thermoalkaliphilic Caldalkalibacillus thermarum strain TA2.A1.</title>
        <authorList>
            <person name="Kalamorz F."/>
            <person name="Keis S."/>
            <person name="McMillan D.G."/>
            <person name="Olsson K."/>
            <person name="Stanton J.A."/>
            <person name="Stockwell P."/>
            <person name="Black M.A."/>
            <person name="Klingeman D.M."/>
            <person name="Land M.L."/>
            <person name="Han C.S."/>
            <person name="Martin S.L."/>
            <person name="Becher S.A."/>
            <person name="Peddie C.J."/>
            <person name="Morgan H.W."/>
            <person name="Matthies D."/>
            <person name="Preiss L."/>
            <person name="Meier T."/>
            <person name="Brown S.D."/>
            <person name="Cook G.M."/>
        </authorList>
    </citation>
    <scope>NUCLEOTIDE SEQUENCE [LARGE SCALE GENOMIC DNA]</scope>
    <source>
        <strain evidence="2 4">TA2.A1</strain>
    </source>
</reference>
<reference evidence="3 5" key="2">
    <citation type="journal article" date="2020" name="Extremophiles">
        <title>Genomic analysis of Caldalkalibacillus thermarum TA2.A1 reveals aerobic alkaliphilic metabolism and evolutionary hallmarks linking alkaliphilic bacteria and plant life.</title>
        <authorList>
            <person name="de Jong S.I."/>
            <person name="van den Broek M.A."/>
            <person name="Merkel A.Y."/>
            <person name="de la Torre Cortes P."/>
            <person name="Kalamorz F."/>
            <person name="Cook G.M."/>
            <person name="van Loosdrecht M.C.M."/>
            <person name="McMillan D.G.G."/>
        </authorList>
    </citation>
    <scope>NUCLEOTIDE SEQUENCE [LARGE SCALE GENOMIC DNA]</scope>
    <source>
        <strain evidence="3 5">TA2.A1</strain>
    </source>
</reference>
<dbReference type="InterPro" id="IPR025673">
    <property type="entry name" value="PCYCGC"/>
</dbReference>
<dbReference type="Proteomes" id="UP000010716">
    <property type="component" value="Unassembled WGS sequence"/>
</dbReference>
<evidence type="ECO:0000313" key="5">
    <source>
        <dbReference type="Proteomes" id="UP000825179"/>
    </source>
</evidence>
<proteinExistence type="predicted"/>
<feature type="chain" id="PRO_5044483288" evidence="1">
    <location>
        <begin position="23"/>
        <end position="109"/>
    </location>
</feature>
<accession>F5L712</accession>
<reference evidence="3" key="3">
    <citation type="submission" date="2021-08" db="EMBL/GenBank/DDBJ databases">
        <authorList>
            <person name="de Jong S."/>
            <person name="van den Broek M."/>
            <person name="Merkel A."/>
            <person name="de la Torre Cortes P."/>
            <person name="Kalamorz F."/>
            <person name="Cook G."/>
            <person name="van Loosdrecht M."/>
            <person name="McMillan D."/>
        </authorList>
    </citation>
    <scope>NUCLEOTIDE SEQUENCE</scope>
    <source>
        <strain evidence="3">TA2.A1</strain>
    </source>
</reference>
<feature type="signal peptide" evidence="1">
    <location>
        <begin position="1"/>
        <end position="22"/>
    </location>
</feature>
<organism evidence="2 4">
    <name type="scientific">Caldalkalibacillus thermarum (strain TA2.A1)</name>
    <dbReference type="NCBI Taxonomy" id="986075"/>
    <lineage>
        <taxon>Bacteria</taxon>
        <taxon>Bacillati</taxon>
        <taxon>Bacillota</taxon>
        <taxon>Bacilli</taxon>
        <taxon>Bacillales</taxon>
        <taxon>Bacillaceae</taxon>
        <taxon>Caldalkalibacillus</taxon>
    </lineage>
</organism>
<dbReference type="EMBL" id="AFCE01000136">
    <property type="protein sequence ID" value="EGL82847.1"/>
    <property type="molecule type" value="Genomic_DNA"/>
</dbReference>
<dbReference type="PROSITE" id="PS51257">
    <property type="entry name" value="PROKAR_LIPOPROTEIN"/>
    <property type="match status" value="1"/>
</dbReference>
<protein>
    <submittedName>
        <fullName evidence="3">PCYCGC domain-containing protein</fullName>
    </submittedName>
</protein>
<evidence type="ECO:0000313" key="2">
    <source>
        <dbReference type="EMBL" id="EGL82847.1"/>
    </source>
</evidence>
<name>F5L712_CALTT</name>
<dbReference type="KEGG" id="cthu:HUR95_09910"/>
<keyword evidence="1" id="KW-0732">Signal</keyword>
<gene>
    <name evidence="2" type="ORF">CathTA2_1612</name>
    <name evidence="3" type="ORF">HUR95_09910</name>
</gene>
<sequence>MAAKLYKAGMIMIVFVSLMLFTGCQDKPDTHTFELDGKTYEFPKFVFEQYPNAPHAYAFATEARDVLKYIPCYCGCDVEPYNHQSNLNCFIDEEKSTEEIIVYDSHGAG</sequence>
<evidence type="ECO:0000313" key="3">
    <source>
        <dbReference type="EMBL" id="QZT32700.1"/>
    </source>
</evidence>
<dbReference type="EMBL" id="CP082237">
    <property type="protein sequence ID" value="QZT32700.1"/>
    <property type="molecule type" value="Genomic_DNA"/>
</dbReference>